<feature type="region of interest" description="Disordered" evidence="2">
    <location>
        <begin position="7"/>
        <end position="29"/>
    </location>
</feature>
<organism evidence="3 4">
    <name type="scientific">Tritrichomonas foetus</name>
    <dbReference type="NCBI Taxonomy" id="1144522"/>
    <lineage>
        <taxon>Eukaryota</taxon>
        <taxon>Metamonada</taxon>
        <taxon>Parabasalia</taxon>
        <taxon>Tritrichomonadida</taxon>
        <taxon>Tritrichomonadidae</taxon>
        <taxon>Tritrichomonas</taxon>
    </lineage>
</organism>
<sequence>MFGLFKFFQKDPADHPPPKDPSGTSQLPHCQPEKTLFIHETNSLESQFEIIRLNQNNPNLTIPEIREYIEGISKESENLQTQNNNQKSANSDLEQIRKFCEMKEVSIDIEILKEQLEEKKNRNDQILAQIEEKRAEIETIKNTPQEEWKKQYGNLLCEKLMFIEDVVKKRIEKKEAQLEKDEKMVNSQAIQKLLSEVIPFNILCLDIPQKYQALVEMAKH</sequence>
<accession>A0A1J4J923</accession>
<evidence type="ECO:0000313" key="4">
    <source>
        <dbReference type="Proteomes" id="UP000179807"/>
    </source>
</evidence>
<name>A0A1J4J923_9EUKA</name>
<evidence type="ECO:0000256" key="2">
    <source>
        <dbReference type="SAM" id="MobiDB-lite"/>
    </source>
</evidence>
<dbReference type="VEuPathDB" id="TrichDB:TRFO_39602"/>
<gene>
    <name evidence="3" type="ORF">TRFO_39602</name>
</gene>
<dbReference type="AlphaFoldDB" id="A0A1J4J923"/>
<keyword evidence="4" id="KW-1185">Reference proteome</keyword>
<protein>
    <submittedName>
        <fullName evidence="3">Uncharacterized protein</fullName>
    </submittedName>
</protein>
<evidence type="ECO:0000313" key="3">
    <source>
        <dbReference type="EMBL" id="OHS94179.1"/>
    </source>
</evidence>
<dbReference type="GeneID" id="94847452"/>
<comment type="caution">
    <text evidence="3">The sequence shown here is derived from an EMBL/GenBank/DDBJ whole genome shotgun (WGS) entry which is preliminary data.</text>
</comment>
<feature type="compositionally biased region" description="Basic and acidic residues" evidence="2">
    <location>
        <begin position="8"/>
        <end position="18"/>
    </location>
</feature>
<evidence type="ECO:0000256" key="1">
    <source>
        <dbReference type="SAM" id="Coils"/>
    </source>
</evidence>
<reference evidence="3" key="1">
    <citation type="submission" date="2016-10" db="EMBL/GenBank/DDBJ databases">
        <authorList>
            <person name="Benchimol M."/>
            <person name="Almeida L.G."/>
            <person name="Vasconcelos A.T."/>
            <person name="Perreira-Neves A."/>
            <person name="Rosa I.A."/>
            <person name="Tasca T."/>
            <person name="Bogo M.R."/>
            <person name="de Souza W."/>
        </authorList>
    </citation>
    <scope>NUCLEOTIDE SEQUENCE [LARGE SCALE GENOMIC DNA]</scope>
    <source>
        <strain evidence="3">K</strain>
    </source>
</reference>
<dbReference type="RefSeq" id="XP_068347316.1">
    <property type="nucleotide sequence ID" value="XM_068512748.1"/>
</dbReference>
<dbReference type="Gene3D" id="1.20.58.60">
    <property type="match status" value="1"/>
</dbReference>
<dbReference type="EMBL" id="MLAK01001339">
    <property type="protein sequence ID" value="OHS94179.1"/>
    <property type="molecule type" value="Genomic_DNA"/>
</dbReference>
<proteinExistence type="predicted"/>
<dbReference type="Proteomes" id="UP000179807">
    <property type="component" value="Unassembled WGS sequence"/>
</dbReference>
<feature type="coiled-coil region" evidence="1">
    <location>
        <begin position="69"/>
        <end position="143"/>
    </location>
</feature>
<keyword evidence="1" id="KW-0175">Coiled coil</keyword>